<gene>
    <name evidence="1" type="ORF">N0F65_004747</name>
</gene>
<protein>
    <recommendedName>
        <fullName evidence="3">PA14 domain-containing protein</fullName>
    </recommendedName>
</protein>
<evidence type="ECO:0000313" key="2">
    <source>
        <dbReference type="Proteomes" id="UP001146120"/>
    </source>
</evidence>
<comment type="caution">
    <text evidence="1">The sequence shown here is derived from an EMBL/GenBank/DDBJ whole genome shotgun (WGS) entry which is preliminary data.</text>
</comment>
<organism evidence="1 2">
    <name type="scientific">Lagenidium giganteum</name>
    <dbReference type="NCBI Taxonomy" id="4803"/>
    <lineage>
        <taxon>Eukaryota</taxon>
        <taxon>Sar</taxon>
        <taxon>Stramenopiles</taxon>
        <taxon>Oomycota</taxon>
        <taxon>Peronosporomycetes</taxon>
        <taxon>Pythiales</taxon>
        <taxon>Pythiaceae</taxon>
    </lineage>
</organism>
<dbReference type="AlphaFoldDB" id="A0AAV2YV15"/>
<name>A0AAV2YV15_9STRA</name>
<reference evidence="1" key="1">
    <citation type="submission" date="2022-11" db="EMBL/GenBank/DDBJ databases">
        <authorList>
            <person name="Morgan W.R."/>
            <person name="Tartar A."/>
        </authorList>
    </citation>
    <scope>NUCLEOTIDE SEQUENCE</scope>
    <source>
        <strain evidence="1">ARSEF 373</strain>
    </source>
</reference>
<dbReference type="EMBL" id="DAKRPA010000145">
    <property type="protein sequence ID" value="DAZ97133.1"/>
    <property type="molecule type" value="Genomic_DNA"/>
</dbReference>
<dbReference type="Proteomes" id="UP001146120">
    <property type="component" value="Unassembled WGS sequence"/>
</dbReference>
<sequence>MIPHFAGVTDQVCGFYDPNAAPVALPEDGTLWFGNSGYRWGFQVSHHGPCEVWCDDKLVMHDNDCLGTFGSAYPAKLQIDVNQCRGAKQMQFLWLAVHFAKWQYWHFPSALITSTLSVSCLYVSKSAR</sequence>
<evidence type="ECO:0008006" key="3">
    <source>
        <dbReference type="Google" id="ProtNLM"/>
    </source>
</evidence>
<keyword evidence="2" id="KW-1185">Reference proteome</keyword>
<reference evidence="1" key="2">
    <citation type="journal article" date="2023" name="Microbiol Resour">
        <title>Decontamination and Annotation of the Draft Genome Sequence of the Oomycete Lagenidium giganteum ARSEF 373.</title>
        <authorList>
            <person name="Morgan W.R."/>
            <person name="Tartar A."/>
        </authorList>
    </citation>
    <scope>NUCLEOTIDE SEQUENCE</scope>
    <source>
        <strain evidence="1">ARSEF 373</strain>
    </source>
</reference>
<proteinExistence type="predicted"/>
<accession>A0AAV2YV15</accession>
<evidence type="ECO:0000313" key="1">
    <source>
        <dbReference type="EMBL" id="DAZ97133.1"/>
    </source>
</evidence>